<dbReference type="EMBL" id="VUNA01000010">
    <property type="protein sequence ID" value="MST70922.1"/>
    <property type="molecule type" value="Genomic_DNA"/>
</dbReference>
<keyword evidence="1 4" id="KW-0547">Nucleotide-binding</keyword>
<dbReference type="PANTHER" id="PTHR30448">
    <property type="entry name" value="RNASE ADAPTER PROTEIN RAPZ"/>
    <property type="match status" value="1"/>
</dbReference>
<feature type="domain" description="RapZ-like N-terminal" evidence="5">
    <location>
        <begin position="1"/>
        <end position="158"/>
    </location>
</feature>
<organism evidence="7 8">
    <name type="scientific">Mogibacterium kristiansenii</name>
    <dbReference type="NCBI Taxonomy" id="2606708"/>
    <lineage>
        <taxon>Bacteria</taxon>
        <taxon>Bacillati</taxon>
        <taxon>Bacillota</taxon>
        <taxon>Clostridia</taxon>
        <taxon>Peptostreptococcales</taxon>
        <taxon>Anaerovoracaceae</taxon>
        <taxon>Mogibacterium</taxon>
    </lineage>
</organism>
<dbReference type="InterPro" id="IPR053931">
    <property type="entry name" value="RapZ_C"/>
</dbReference>
<dbReference type="Pfam" id="PF22740">
    <property type="entry name" value="PapZ_C"/>
    <property type="match status" value="1"/>
</dbReference>
<keyword evidence="3 4" id="KW-0342">GTP-binding</keyword>
<accession>A0A6N7X5W5</accession>
<evidence type="ECO:0000313" key="7">
    <source>
        <dbReference type="EMBL" id="MST70922.1"/>
    </source>
</evidence>
<protein>
    <submittedName>
        <fullName evidence="7">RNase adapter RapZ</fullName>
    </submittedName>
</protein>
<dbReference type="SUPFAM" id="SSF52540">
    <property type="entry name" value="P-loop containing nucleoside triphosphate hydrolases"/>
    <property type="match status" value="1"/>
</dbReference>
<gene>
    <name evidence="7" type="primary">rapZ</name>
    <name evidence="7" type="ORF">FYJ65_06165</name>
</gene>
<feature type="domain" description="RapZ C-terminal" evidence="6">
    <location>
        <begin position="165"/>
        <end position="283"/>
    </location>
</feature>
<dbReference type="PANTHER" id="PTHR30448:SF0">
    <property type="entry name" value="RNASE ADAPTER PROTEIN RAPZ"/>
    <property type="match status" value="1"/>
</dbReference>
<dbReference type="HAMAP" id="MF_00636">
    <property type="entry name" value="RapZ_like"/>
    <property type="match status" value="1"/>
</dbReference>
<sequence>MKVVIISGLSGAGKTRAADWFEDQGYYCIDNMPPQLIRNFLELSLQSSNSIEKAVFVADIRGGEFFDELETCVDTLRQMEGVDSTLLYVEASDNTIVKRYNETRRNHPLTGGRATVKVIEDEKNMLQKVRDKADFILDTTHMKVSDFNLQLSRIILGEESGSVFNINLTSFGYKYGIPNESDIQIDMRFIPNPYYVKSLRKLTGNNKKVSSYVLKFDITKKFLKDFVGLVEDLVPGYIKEGKYHLNVAVGCTGGHHRSVAVANELGRIFSEKGYRTTVTHRDLDFIAKGDKK</sequence>
<dbReference type="PIRSF" id="PIRSF005052">
    <property type="entry name" value="P-loopkin"/>
    <property type="match status" value="1"/>
</dbReference>
<dbReference type="InterPro" id="IPR027417">
    <property type="entry name" value="P-loop_NTPase"/>
</dbReference>
<keyword evidence="8" id="KW-1185">Reference proteome</keyword>
<evidence type="ECO:0000256" key="1">
    <source>
        <dbReference type="ARBA" id="ARBA00022741"/>
    </source>
</evidence>
<evidence type="ECO:0000259" key="6">
    <source>
        <dbReference type="Pfam" id="PF22740"/>
    </source>
</evidence>
<dbReference type="Gene3D" id="3.40.50.300">
    <property type="entry name" value="P-loop containing nucleotide triphosphate hydrolases"/>
    <property type="match status" value="1"/>
</dbReference>
<dbReference type="InterPro" id="IPR005337">
    <property type="entry name" value="RapZ-like"/>
</dbReference>
<feature type="binding site" evidence="4">
    <location>
        <begin position="59"/>
        <end position="62"/>
    </location>
    <ligand>
        <name>GTP</name>
        <dbReference type="ChEBI" id="CHEBI:37565"/>
    </ligand>
</feature>
<reference evidence="7 8" key="1">
    <citation type="submission" date="2019-08" db="EMBL/GenBank/DDBJ databases">
        <title>In-depth cultivation of the pig gut microbiome towards novel bacterial diversity and tailored functional studies.</title>
        <authorList>
            <person name="Wylensek D."/>
            <person name="Hitch T.C.A."/>
            <person name="Clavel T."/>
        </authorList>
    </citation>
    <scope>NUCLEOTIDE SEQUENCE [LARGE SCALE GENOMIC DNA]</scope>
    <source>
        <strain evidence="7 8">WCA-MUC-591-APC-4B</strain>
    </source>
</reference>
<name>A0A6N7X5W5_9FIRM</name>
<dbReference type="Proteomes" id="UP000469424">
    <property type="component" value="Unassembled WGS sequence"/>
</dbReference>
<evidence type="ECO:0000259" key="5">
    <source>
        <dbReference type="Pfam" id="PF03668"/>
    </source>
</evidence>
<evidence type="ECO:0000313" key="8">
    <source>
        <dbReference type="Proteomes" id="UP000469424"/>
    </source>
</evidence>
<keyword evidence="2 4" id="KW-0067">ATP-binding</keyword>
<dbReference type="NCBIfam" id="NF003828">
    <property type="entry name" value="PRK05416.1"/>
    <property type="match status" value="1"/>
</dbReference>
<dbReference type="AlphaFoldDB" id="A0A6N7X5W5"/>
<dbReference type="GO" id="GO:0005524">
    <property type="term" value="F:ATP binding"/>
    <property type="evidence" value="ECO:0007669"/>
    <property type="project" value="UniProtKB-UniRule"/>
</dbReference>
<dbReference type="RefSeq" id="WP_154554482.1">
    <property type="nucleotide sequence ID" value="NZ_JAQXUZ010000022.1"/>
</dbReference>
<evidence type="ECO:0000256" key="2">
    <source>
        <dbReference type="ARBA" id="ARBA00022840"/>
    </source>
</evidence>
<feature type="binding site" evidence="4">
    <location>
        <begin position="8"/>
        <end position="15"/>
    </location>
    <ligand>
        <name>ATP</name>
        <dbReference type="ChEBI" id="CHEBI:30616"/>
    </ligand>
</feature>
<dbReference type="GO" id="GO:0005525">
    <property type="term" value="F:GTP binding"/>
    <property type="evidence" value="ECO:0007669"/>
    <property type="project" value="UniProtKB-UniRule"/>
</dbReference>
<proteinExistence type="inferred from homology"/>
<evidence type="ECO:0000256" key="4">
    <source>
        <dbReference type="HAMAP-Rule" id="MF_00636"/>
    </source>
</evidence>
<dbReference type="InterPro" id="IPR053930">
    <property type="entry name" value="RapZ-like_N"/>
</dbReference>
<dbReference type="Pfam" id="PF03668">
    <property type="entry name" value="RapZ-like_N"/>
    <property type="match status" value="1"/>
</dbReference>
<comment type="caution">
    <text evidence="7">The sequence shown here is derived from an EMBL/GenBank/DDBJ whole genome shotgun (WGS) entry which is preliminary data.</text>
</comment>
<evidence type="ECO:0000256" key="3">
    <source>
        <dbReference type="ARBA" id="ARBA00023134"/>
    </source>
</evidence>